<protein>
    <submittedName>
        <fullName evidence="2">Uncharacterized protein</fullName>
    </submittedName>
</protein>
<keyword evidence="3" id="KW-1185">Reference proteome</keyword>
<reference evidence="2 3" key="1">
    <citation type="submission" date="2018-04" db="EMBL/GenBank/DDBJ databases">
        <title>The genome of golden apple snail Pomacea canaliculata provides insight into stress tolerance and invasive adaptation.</title>
        <authorList>
            <person name="Liu C."/>
            <person name="Liu B."/>
            <person name="Ren Y."/>
            <person name="Zhang Y."/>
            <person name="Wang H."/>
            <person name="Li S."/>
            <person name="Jiang F."/>
            <person name="Yin L."/>
            <person name="Zhang G."/>
            <person name="Qian W."/>
            <person name="Fan W."/>
        </authorList>
    </citation>
    <scope>NUCLEOTIDE SEQUENCE [LARGE SCALE GENOMIC DNA]</scope>
    <source>
        <strain evidence="2">SZHN2017</strain>
        <tissue evidence="2">Muscle</tissue>
    </source>
</reference>
<gene>
    <name evidence="2" type="ORF">C0Q70_20884</name>
</gene>
<organism evidence="2 3">
    <name type="scientific">Pomacea canaliculata</name>
    <name type="common">Golden apple snail</name>
    <dbReference type="NCBI Taxonomy" id="400727"/>
    <lineage>
        <taxon>Eukaryota</taxon>
        <taxon>Metazoa</taxon>
        <taxon>Spiralia</taxon>
        <taxon>Lophotrochozoa</taxon>
        <taxon>Mollusca</taxon>
        <taxon>Gastropoda</taxon>
        <taxon>Caenogastropoda</taxon>
        <taxon>Architaenioglossa</taxon>
        <taxon>Ampullarioidea</taxon>
        <taxon>Ampullariidae</taxon>
        <taxon>Pomacea</taxon>
    </lineage>
</organism>
<comment type="caution">
    <text evidence="2">The sequence shown here is derived from an EMBL/GenBank/DDBJ whole genome shotgun (WGS) entry which is preliminary data.</text>
</comment>
<accession>A0A2T7NAZ0</accession>
<dbReference type="Proteomes" id="UP000245119">
    <property type="component" value="Linkage Group LG14"/>
</dbReference>
<evidence type="ECO:0000313" key="2">
    <source>
        <dbReference type="EMBL" id="PVD18335.1"/>
    </source>
</evidence>
<name>A0A2T7NAZ0_POMCA</name>
<proteinExistence type="predicted"/>
<dbReference type="EMBL" id="PZQS01000014">
    <property type="protein sequence ID" value="PVD18335.1"/>
    <property type="molecule type" value="Genomic_DNA"/>
</dbReference>
<evidence type="ECO:0000313" key="3">
    <source>
        <dbReference type="Proteomes" id="UP000245119"/>
    </source>
</evidence>
<feature type="region of interest" description="Disordered" evidence="1">
    <location>
        <begin position="80"/>
        <end position="135"/>
    </location>
</feature>
<dbReference type="AlphaFoldDB" id="A0A2T7NAZ0"/>
<sequence>MKGQARTVGRRWLVLTITEKERLKQFTRGFKGLGLILKTEHRENKKTRRQLFTNRYSQQQQRHQPLALFQFKSHDGCGDVTNRRSAGSGGLAKFGSTSPEAEESLVSNEHVDPNRSQSRFRRSASVESAAKDSHLRQGVIQYRAKRVCCNTGVQSPTLSVRPG</sequence>
<evidence type="ECO:0000256" key="1">
    <source>
        <dbReference type="SAM" id="MobiDB-lite"/>
    </source>
</evidence>